<evidence type="ECO:0000256" key="1">
    <source>
        <dbReference type="ARBA" id="ARBA00022737"/>
    </source>
</evidence>
<dbReference type="SMART" id="SM00248">
    <property type="entry name" value="ANK"/>
    <property type="match status" value="3"/>
</dbReference>
<proteinExistence type="predicted"/>
<dbReference type="Gene3D" id="1.25.40.20">
    <property type="entry name" value="Ankyrin repeat-containing domain"/>
    <property type="match status" value="2"/>
</dbReference>
<dbReference type="SUPFAM" id="SSF48403">
    <property type="entry name" value="Ankyrin repeat"/>
    <property type="match status" value="1"/>
</dbReference>
<dbReference type="Proteomes" id="UP001444661">
    <property type="component" value="Unassembled WGS sequence"/>
</dbReference>
<gene>
    <name evidence="3" type="ORF">PG993_000391</name>
</gene>
<keyword evidence="1" id="KW-0677">Repeat</keyword>
<keyword evidence="2" id="KW-0040">ANK repeat</keyword>
<dbReference type="Pfam" id="PF12796">
    <property type="entry name" value="Ank_2"/>
    <property type="match status" value="2"/>
</dbReference>
<dbReference type="PANTHER" id="PTHR24201:SF15">
    <property type="entry name" value="ANKYRIN REPEAT DOMAIN-CONTAINING PROTEIN 66"/>
    <property type="match status" value="1"/>
</dbReference>
<evidence type="ECO:0000256" key="2">
    <source>
        <dbReference type="ARBA" id="ARBA00023043"/>
    </source>
</evidence>
<dbReference type="InterPro" id="IPR036770">
    <property type="entry name" value="Ankyrin_rpt-contain_sf"/>
</dbReference>
<dbReference type="EMBL" id="JAQQWK010000001">
    <property type="protein sequence ID" value="KAK8055164.1"/>
    <property type="molecule type" value="Genomic_DNA"/>
</dbReference>
<comment type="caution">
    <text evidence="3">The sequence shown here is derived from an EMBL/GenBank/DDBJ whole genome shotgun (WGS) entry which is preliminary data.</text>
</comment>
<organism evidence="3 4">
    <name type="scientific">Apiospora rasikravindrae</name>
    <dbReference type="NCBI Taxonomy" id="990691"/>
    <lineage>
        <taxon>Eukaryota</taxon>
        <taxon>Fungi</taxon>
        <taxon>Dikarya</taxon>
        <taxon>Ascomycota</taxon>
        <taxon>Pezizomycotina</taxon>
        <taxon>Sordariomycetes</taxon>
        <taxon>Xylariomycetidae</taxon>
        <taxon>Amphisphaeriales</taxon>
        <taxon>Apiosporaceae</taxon>
        <taxon>Apiospora</taxon>
    </lineage>
</organism>
<sequence>MHAVSKNHIQVAQLLFDQGAATDIRSFYGENLLHVAARFGAVRCFVYFHQLGCDAAQTDLRGNTPWHHAMHLDHLRSYCLNGRLLESLIAPESVNVLSSLIVQGRCGAIRHVLRSFPRKEAARLANKKAGAEMTPLCLAVEHNCPRCVATLLAFGADPEVQGSREGTPLMQACAFGQVDMLRILSRHGASLWQSSVDPSCGSGTNRSAVDAARQCQDAVRWLLVERFQEQGRLTADESCSEPGAEVLRGWAGPRALEYRWWMYHKMDHDGSSLSRLRGWTKVKGEVQGSVIQGQLYPVVEEKPTGDGNRF</sequence>
<dbReference type="InterPro" id="IPR002110">
    <property type="entry name" value="Ankyrin_rpt"/>
</dbReference>
<evidence type="ECO:0000313" key="3">
    <source>
        <dbReference type="EMBL" id="KAK8055164.1"/>
    </source>
</evidence>
<keyword evidence="4" id="KW-1185">Reference proteome</keyword>
<protein>
    <recommendedName>
        <fullName evidence="5">Ankyrin</fullName>
    </recommendedName>
</protein>
<dbReference type="InterPro" id="IPR050776">
    <property type="entry name" value="Ank_Repeat/CDKN_Inhibitor"/>
</dbReference>
<reference evidence="3 4" key="1">
    <citation type="submission" date="2023-01" db="EMBL/GenBank/DDBJ databases">
        <title>Analysis of 21 Apiospora genomes using comparative genomics revels a genus with tremendous synthesis potential of carbohydrate active enzymes and secondary metabolites.</title>
        <authorList>
            <person name="Sorensen T."/>
        </authorList>
    </citation>
    <scope>NUCLEOTIDE SEQUENCE [LARGE SCALE GENOMIC DNA]</scope>
    <source>
        <strain evidence="3 4">CBS 33761</strain>
    </source>
</reference>
<evidence type="ECO:0008006" key="5">
    <source>
        <dbReference type="Google" id="ProtNLM"/>
    </source>
</evidence>
<evidence type="ECO:0000313" key="4">
    <source>
        <dbReference type="Proteomes" id="UP001444661"/>
    </source>
</evidence>
<dbReference type="PANTHER" id="PTHR24201">
    <property type="entry name" value="ANK_REP_REGION DOMAIN-CONTAINING PROTEIN"/>
    <property type="match status" value="1"/>
</dbReference>
<name>A0ABR1U8H1_9PEZI</name>
<accession>A0ABR1U8H1</accession>